<proteinExistence type="predicted"/>
<comment type="caution">
    <text evidence="1">The sequence shown here is derived from an EMBL/GenBank/DDBJ whole genome shotgun (WGS) entry which is preliminary data.</text>
</comment>
<evidence type="ECO:0000313" key="2">
    <source>
        <dbReference type="Proteomes" id="UP000789901"/>
    </source>
</evidence>
<sequence length="158" mass="18586">LPPQLTNTPQELNSAIQEMFLCNPKDSTDFRNYEVQKYLSYDFSIRNKNLANKFLVEIQDKFRFTIPLPKSYMSINLTDKLELPQDANKISQMNLTIPINIQIKENKKEEKPSLLLDTTEITSYLQNIPEENKKQLLINNYKDIQNTITILKKHFSFN</sequence>
<accession>A0ABN7WGW5</accession>
<reference evidence="1 2" key="1">
    <citation type="submission" date="2021-06" db="EMBL/GenBank/DDBJ databases">
        <authorList>
            <person name="Kallberg Y."/>
            <person name="Tangrot J."/>
            <person name="Rosling A."/>
        </authorList>
    </citation>
    <scope>NUCLEOTIDE SEQUENCE [LARGE SCALE GENOMIC DNA]</scope>
    <source>
        <strain evidence="1 2">120-4 pot B 10/14</strain>
    </source>
</reference>
<protein>
    <submittedName>
        <fullName evidence="1">1227_t:CDS:1</fullName>
    </submittedName>
</protein>
<organism evidence="1 2">
    <name type="scientific">Gigaspora margarita</name>
    <dbReference type="NCBI Taxonomy" id="4874"/>
    <lineage>
        <taxon>Eukaryota</taxon>
        <taxon>Fungi</taxon>
        <taxon>Fungi incertae sedis</taxon>
        <taxon>Mucoromycota</taxon>
        <taxon>Glomeromycotina</taxon>
        <taxon>Glomeromycetes</taxon>
        <taxon>Diversisporales</taxon>
        <taxon>Gigasporaceae</taxon>
        <taxon>Gigaspora</taxon>
    </lineage>
</organism>
<name>A0ABN7WGW5_GIGMA</name>
<keyword evidence="2" id="KW-1185">Reference proteome</keyword>
<evidence type="ECO:0000313" key="1">
    <source>
        <dbReference type="EMBL" id="CAG8829725.1"/>
    </source>
</evidence>
<dbReference type="EMBL" id="CAJVQB010041640">
    <property type="protein sequence ID" value="CAG8829725.1"/>
    <property type="molecule type" value="Genomic_DNA"/>
</dbReference>
<feature type="non-terminal residue" evidence="1">
    <location>
        <position position="1"/>
    </location>
</feature>
<gene>
    <name evidence="1" type="ORF">GMARGA_LOCUS30065</name>
</gene>
<dbReference type="Proteomes" id="UP000789901">
    <property type="component" value="Unassembled WGS sequence"/>
</dbReference>